<dbReference type="EMBL" id="JAVDVQ010000052">
    <property type="protein sequence ID" value="MDR7085120.1"/>
    <property type="molecule type" value="Genomic_DNA"/>
</dbReference>
<dbReference type="InterPro" id="IPR009799">
    <property type="entry name" value="EthD_dom"/>
</dbReference>
<proteinExistence type="predicted"/>
<comment type="caution">
    <text evidence="2">The sequence shown here is derived from an EMBL/GenBank/DDBJ whole genome shotgun (WGS) entry which is preliminary data.</text>
</comment>
<dbReference type="SUPFAM" id="SSF54909">
    <property type="entry name" value="Dimeric alpha+beta barrel"/>
    <property type="match status" value="1"/>
</dbReference>
<dbReference type="Proteomes" id="UP001252243">
    <property type="component" value="Unassembled WGS sequence"/>
</dbReference>
<dbReference type="NCBIfam" id="TIGR02118">
    <property type="entry name" value="EthD family reductase"/>
    <property type="match status" value="1"/>
</dbReference>
<sequence length="117" mass="13477">MLKVVAVIKAKPELTREEFLHFWNVEHPSYVRRLPGILRYRQNPAIEHRKPWPYSGMAELWFSSVADVKAAYAGPEARELFDHEHHFLESVEWFLAEEVDVPLADVPLPDAPSTAGE</sequence>
<evidence type="ECO:0000259" key="1">
    <source>
        <dbReference type="Pfam" id="PF07110"/>
    </source>
</evidence>
<reference evidence="2 3" key="1">
    <citation type="submission" date="2023-07" db="EMBL/GenBank/DDBJ databases">
        <title>Sorghum-associated microbial communities from plants grown in Nebraska, USA.</title>
        <authorList>
            <person name="Schachtman D."/>
        </authorList>
    </citation>
    <scope>NUCLEOTIDE SEQUENCE [LARGE SCALE GENOMIC DNA]</scope>
    <source>
        <strain evidence="2 3">BE167</strain>
    </source>
</reference>
<keyword evidence="3" id="KW-1185">Reference proteome</keyword>
<accession>A0ABU1UJ15</accession>
<protein>
    <submittedName>
        <fullName evidence="2">Uncharacterized protein (TIGR02118 family)</fullName>
    </submittedName>
</protein>
<name>A0ABU1UJ15_9MICC</name>
<evidence type="ECO:0000313" key="3">
    <source>
        <dbReference type="Proteomes" id="UP001252243"/>
    </source>
</evidence>
<dbReference type="InterPro" id="IPR011008">
    <property type="entry name" value="Dimeric_a/b-barrel"/>
</dbReference>
<dbReference type="RefSeq" id="WP_310062584.1">
    <property type="nucleotide sequence ID" value="NZ_JAVDVQ010000052.1"/>
</dbReference>
<feature type="domain" description="EthD" evidence="1">
    <location>
        <begin position="11"/>
        <end position="89"/>
    </location>
</feature>
<organism evidence="2 3">
    <name type="scientific">Arthrobacter ginsengisoli</name>
    <dbReference type="NCBI Taxonomy" id="1356565"/>
    <lineage>
        <taxon>Bacteria</taxon>
        <taxon>Bacillati</taxon>
        <taxon>Actinomycetota</taxon>
        <taxon>Actinomycetes</taxon>
        <taxon>Micrococcales</taxon>
        <taxon>Micrococcaceae</taxon>
        <taxon>Arthrobacter</taxon>
    </lineage>
</organism>
<evidence type="ECO:0000313" key="2">
    <source>
        <dbReference type="EMBL" id="MDR7085120.1"/>
    </source>
</evidence>
<dbReference type="Gene3D" id="3.30.70.100">
    <property type="match status" value="1"/>
</dbReference>
<gene>
    <name evidence="2" type="ORF">J2X01_004440</name>
</gene>
<dbReference type="Pfam" id="PF07110">
    <property type="entry name" value="EthD"/>
    <property type="match status" value="1"/>
</dbReference>